<reference evidence="2" key="1">
    <citation type="journal article" date="2019" name="Int. J. Syst. Evol. Microbiol.">
        <title>The Global Catalogue of Microorganisms (GCM) 10K type strain sequencing project: providing services to taxonomists for standard genome sequencing and annotation.</title>
        <authorList>
            <consortium name="The Broad Institute Genomics Platform"/>
            <consortium name="The Broad Institute Genome Sequencing Center for Infectious Disease"/>
            <person name="Wu L."/>
            <person name="Ma J."/>
        </authorList>
    </citation>
    <scope>NUCLEOTIDE SEQUENCE [LARGE SCALE GENOMIC DNA]</scope>
    <source>
        <strain evidence="2">KCTC 22558</strain>
    </source>
</reference>
<dbReference type="InterPro" id="IPR027961">
    <property type="entry name" value="DUF4442"/>
</dbReference>
<dbReference type="Pfam" id="PF14539">
    <property type="entry name" value="DUF4442"/>
    <property type="match status" value="1"/>
</dbReference>
<dbReference type="RefSeq" id="WP_189446582.1">
    <property type="nucleotide sequence ID" value="NZ_BMXY01000001.1"/>
</dbReference>
<organism evidence="1 2">
    <name type="scientific">Cognatilysobacter xinjiangensis</name>
    <dbReference type="NCBI Taxonomy" id="546892"/>
    <lineage>
        <taxon>Bacteria</taxon>
        <taxon>Pseudomonadati</taxon>
        <taxon>Pseudomonadota</taxon>
        <taxon>Gammaproteobacteria</taxon>
        <taxon>Lysobacterales</taxon>
        <taxon>Lysobacteraceae</taxon>
        <taxon>Cognatilysobacter</taxon>
    </lineage>
</organism>
<keyword evidence="2" id="KW-1185">Reference proteome</keyword>
<dbReference type="Gene3D" id="3.10.129.10">
    <property type="entry name" value="Hotdog Thioesterase"/>
    <property type="match status" value="1"/>
</dbReference>
<dbReference type="InterPro" id="IPR029069">
    <property type="entry name" value="HotDog_dom_sf"/>
</dbReference>
<sequence>MNLLDLYARLARWPAGRWLFARAVCVRAPYFASIAPRIDRLEAGHCVVRFAHRRRVTNHIGTVHAIALCNAAELAAGLATDTALPPSMRWIPRGMQVEYLRKAVGTMTTVARVDPTSIPTEAADVPVLVETRNREGETVFRATVTMRVSPRPSR</sequence>
<protein>
    <submittedName>
        <fullName evidence="1">DUF4442 domain-containing protein</fullName>
    </submittedName>
</protein>
<proteinExistence type="predicted"/>
<dbReference type="SUPFAM" id="SSF54637">
    <property type="entry name" value="Thioesterase/thiol ester dehydrase-isomerase"/>
    <property type="match status" value="1"/>
</dbReference>
<evidence type="ECO:0000313" key="2">
    <source>
        <dbReference type="Proteomes" id="UP000643403"/>
    </source>
</evidence>
<name>A0ABQ3BV17_9GAMM</name>
<comment type="caution">
    <text evidence="1">The sequence shown here is derived from an EMBL/GenBank/DDBJ whole genome shotgun (WGS) entry which is preliminary data.</text>
</comment>
<evidence type="ECO:0000313" key="1">
    <source>
        <dbReference type="EMBL" id="GGZ53435.1"/>
    </source>
</evidence>
<accession>A0ABQ3BV17</accession>
<dbReference type="EMBL" id="BMXY01000001">
    <property type="protein sequence ID" value="GGZ53435.1"/>
    <property type="molecule type" value="Genomic_DNA"/>
</dbReference>
<gene>
    <name evidence="1" type="ORF">GCM10008101_03220</name>
</gene>
<dbReference type="CDD" id="cd03443">
    <property type="entry name" value="PaaI_thioesterase"/>
    <property type="match status" value="1"/>
</dbReference>
<dbReference type="Proteomes" id="UP000643403">
    <property type="component" value="Unassembled WGS sequence"/>
</dbReference>